<dbReference type="CDD" id="cd22529">
    <property type="entry name" value="KH-II_NusA_rpt2"/>
    <property type="match status" value="1"/>
</dbReference>
<dbReference type="PANTHER" id="PTHR22648:SF0">
    <property type="entry name" value="TRANSCRIPTION TERMINATION_ANTITERMINATION PROTEIN NUSA"/>
    <property type="match status" value="1"/>
</dbReference>
<evidence type="ECO:0000313" key="9">
    <source>
        <dbReference type="EMBL" id="PZQ14017.1"/>
    </source>
</evidence>
<comment type="similarity">
    <text evidence="7">Belongs to the NusA family.</text>
</comment>
<dbReference type="GO" id="GO:0000166">
    <property type="term" value="F:nucleotide binding"/>
    <property type="evidence" value="ECO:0007669"/>
    <property type="project" value="InterPro"/>
</dbReference>
<dbReference type="Pfam" id="PF26594">
    <property type="entry name" value="KH_NusA_2nd"/>
    <property type="match status" value="1"/>
</dbReference>
<dbReference type="Gene3D" id="1.10.150.20">
    <property type="entry name" value="5' to 3' exonuclease, C-terminal subdomain"/>
    <property type="match status" value="2"/>
</dbReference>
<gene>
    <name evidence="7 9" type="primary">nusA</name>
    <name evidence="9" type="ORF">DI564_10635</name>
</gene>
<dbReference type="CDD" id="cd04455">
    <property type="entry name" value="S1_NusA"/>
    <property type="match status" value="1"/>
</dbReference>
<keyword evidence="5 7" id="KW-0805">Transcription regulation</keyword>
<dbReference type="NCBIfam" id="TIGR01954">
    <property type="entry name" value="nusA_Cterm_rpt"/>
    <property type="match status" value="1"/>
</dbReference>
<dbReference type="InterPro" id="IPR012340">
    <property type="entry name" value="NA-bd_OB-fold"/>
</dbReference>
<dbReference type="CDD" id="cd02134">
    <property type="entry name" value="KH-II_NusA_rpt1"/>
    <property type="match status" value="1"/>
</dbReference>
<keyword evidence="6 7" id="KW-0804">Transcription</keyword>
<dbReference type="FunFam" id="2.40.50.140:FF:000058">
    <property type="entry name" value="Transcription termination/antitermination protein NusA"/>
    <property type="match status" value="1"/>
</dbReference>
<accession>A0A2W5M2R5</accession>
<reference evidence="9 10" key="1">
    <citation type="submission" date="2017-08" db="EMBL/GenBank/DDBJ databases">
        <title>Infants hospitalized years apart are colonized by the same room-sourced microbial strains.</title>
        <authorList>
            <person name="Brooks B."/>
            <person name="Olm M.R."/>
            <person name="Firek B.A."/>
            <person name="Baker R."/>
            <person name="Thomas B.C."/>
            <person name="Morowitz M.J."/>
            <person name="Banfield J.F."/>
        </authorList>
    </citation>
    <scope>NUCLEOTIDE SEQUENCE [LARGE SCALE GENOMIC DNA]</scope>
    <source>
        <strain evidence="9">S2_005_003_R2_42</strain>
    </source>
</reference>
<dbReference type="InterPro" id="IPR030842">
    <property type="entry name" value="TF_NusA_bacterial"/>
</dbReference>
<sequence>MSKELLLVVDAVANEKGVPMDVIFEAMEAALASAAKKRYPDQDVAVRVAIDKETGDYETFRRWEVVADDVVMESPDRQIRLMDAEDERPGSQVGDFIEEQIENPDFGRIAAQAAKQVIVQRVREAERAQIVDAYRDRIGELITGVVKRVERGSIYLDLGGNTEAYIPRDKSIPREAVRAGDRVRGYLFDVRSEVRGPQLFVSRTAPEFMIELFKLEVPEVGQGLVEIKACARDAGDRAKIAVLAHDSRTDPIGACIGMRGSRVQAVSNELNGERIDIVLWNDNPAQFVINAMAPAEVQSIIVDEERHSMDIAVAEDKLSQAIGRGGQNVRLASKLSGWQLNVMTADQVRAKSESEQEAALQLFMSKLEVDNEIAQILVQEGFSTVEEIAYVPTAELLAIEGFDEDIVEELRARARDALLTDALSAEEEIEEHKPADELIAVHGVGDDLGYELARHGIVTRENLADLATDELMELGIDGLDEARASAIIMAARELEIS</sequence>
<evidence type="ECO:0000256" key="5">
    <source>
        <dbReference type="ARBA" id="ARBA00023015"/>
    </source>
</evidence>
<dbReference type="AlphaFoldDB" id="A0A2W5M2R5"/>
<evidence type="ECO:0000256" key="7">
    <source>
        <dbReference type="HAMAP-Rule" id="MF_00945"/>
    </source>
</evidence>
<evidence type="ECO:0000256" key="2">
    <source>
        <dbReference type="ARBA" id="ARBA00022490"/>
    </source>
</evidence>
<dbReference type="InterPro" id="IPR015946">
    <property type="entry name" value="KH_dom-like_a/b"/>
</dbReference>
<dbReference type="InterPro" id="IPR058582">
    <property type="entry name" value="KH_NusA_2nd"/>
</dbReference>
<dbReference type="InterPro" id="IPR013735">
    <property type="entry name" value="TF_NusA_N"/>
</dbReference>
<dbReference type="NCBIfam" id="TIGR01953">
    <property type="entry name" value="NusA"/>
    <property type="match status" value="1"/>
</dbReference>
<dbReference type="InterPro" id="IPR003029">
    <property type="entry name" value="S1_domain"/>
</dbReference>
<dbReference type="FunFam" id="3.30.300.20:FF:000002">
    <property type="entry name" value="Transcription termination/antitermination protein NusA"/>
    <property type="match status" value="1"/>
</dbReference>
<dbReference type="InterPro" id="IPR010214">
    <property type="entry name" value="Tscrpt_termin_fac_NusA_C_rpt"/>
</dbReference>
<keyword evidence="2 7" id="KW-0963">Cytoplasm</keyword>
<dbReference type="InterPro" id="IPR010213">
    <property type="entry name" value="TF_NusA"/>
</dbReference>
<evidence type="ECO:0000256" key="4">
    <source>
        <dbReference type="ARBA" id="ARBA00022884"/>
    </source>
</evidence>
<dbReference type="SMART" id="SM00316">
    <property type="entry name" value="S1"/>
    <property type="match status" value="1"/>
</dbReference>
<dbReference type="Pfam" id="PF13184">
    <property type="entry name" value="KH_NusA_1st"/>
    <property type="match status" value="1"/>
</dbReference>
<evidence type="ECO:0000256" key="3">
    <source>
        <dbReference type="ARBA" id="ARBA00022814"/>
    </source>
</evidence>
<evidence type="ECO:0000256" key="1">
    <source>
        <dbReference type="ARBA" id="ARBA00022472"/>
    </source>
</evidence>
<dbReference type="SUPFAM" id="SSF54814">
    <property type="entry name" value="Prokaryotic type KH domain (KH-domain type II)"/>
    <property type="match status" value="2"/>
</dbReference>
<dbReference type="Pfam" id="PF00575">
    <property type="entry name" value="S1"/>
    <property type="match status" value="1"/>
</dbReference>
<keyword evidence="4 7" id="KW-0694">RNA-binding</keyword>
<dbReference type="PROSITE" id="PS50126">
    <property type="entry name" value="S1"/>
    <property type="match status" value="1"/>
</dbReference>
<comment type="function">
    <text evidence="7">Participates in both transcription termination and antitermination.</text>
</comment>
<dbReference type="SMART" id="SM00322">
    <property type="entry name" value="KH"/>
    <property type="match status" value="2"/>
</dbReference>
<dbReference type="GO" id="GO:0031564">
    <property type="term" value="P:transcription antitermination"/>
    <property type="evidence" value="ECO:0007669"/>
    <property type="project" value="UniProtKB-UniRule"/>
</dbReference>
<comment type="subcellular location">
    <subcellularLocation>
        <location evidence="7">Cytoplasm</location>
    </subcellularLocation>
</comment>
<dbReference type="SUPFAM" id="SSF69705">
    <property type="entry name" value="Transcription factor NusA, N-terminal domain"/>
    <property type="match status" value="1"/>
</dbReference>
<dbReference type="HAMAP" id="MF_00945_B">
    <property type="entry name" value="NusA_B"/>
    <property type="match status" value="1"/>
</dbReference>
<comment type="subunit">
    <text evidence="7">Monomer. Binds directly to the core enzyme of the DNA-dependent RNA polymerase and to nascent RNA.</text>
</comment>
<keyword evidence="3 7" id="KW-0889">Transcription antitermination</keyword>
<dbReference type="Pfam" id="PF14520">
    <property type="entry name" value="HHH_5"/>
    <property type="match status" value="2"/>
</dbReference>
<dbReference type="GO" id="GO:0003723">
    <property type="term" value="F:RNA binding"/>
    <property type="evidence" value="ECO:0007669"/>
    <property type="project" value="UniProtKB-UniRule"/>
</dbReference>
<dbReference type="FunFam" id="3.30.1480.10:FF:000001">
    <property type="entry name" value="Transcription termination/antitermination protein NusA"/>
    <property type="match status" value="1"/>
</dbReference>
<evidence type="ECO:0000256" key="6">
    <source>
        <dbReference type="ARBA" id="ARBA00023163"/>
    </source>
</evidence>
<dbReference type="InterPro" id="IPR010995">
    <property type="entry name" value="DNA_repair_Rad51/TF_NusA_a-hlx"/>
</dbReference>
<dbReference type="SUPFAM" id="SSF50249">
    <property type="entry name" value="Nucleic acid-binding proteins"/>
    <property type="match status" value="1"/>
</dbReference>
<dbReference type="Proteomes" id="UP000249046">
    <property type="component" value="Unassembled WGS sequence"/>
</dbReference>
<dbReference type="GO" id="GO:0003700">
    <property type="term" value="F:DNA-binding transcription factor activity"/>
    <property type="evidence" value="ECO:0007669"/>
    <property type="project" value="InterPro"/>
</dbReference>
<dbReference type="GO" id="GO:0006353">
    <property type="term" value="P:DNA-templated transcription termination"/>
    <property type="evidence" value="ECO:0007669"/>
    <property type="project" value="UniProtKB-UniRule"/>
</dbReference>
<dbReference type="PANTHER" id="PTHR22648">
    <property type="entry name" value="TRANSCRIPTION TERMINATION FACTOR NUSA"/>
    <property type="match status" value="1"/>
</dbReference>
<feature type="domain" description="S1 motif" evidence="8">
    <location>
        <begin position="139"/>
        <end position="204"/>
    </location>
</feature>
<protein>
    <recommendedName>
        <fullName evidence="7">Transcription termination/antitermination protein NusA</fullName>
    </recommendedName>
</protein>
<dbReference type="GO" id="GO:0005829">
    <property type="term" value="C:cytosol"/>
    <property type="evidence" value="ECO:0007669"/>
    <property type="project" value="TreeGrafter"/>
</dbReference>
<dbReference type="InterPro" id="IPR036555">
    <property type="entry name" value="NusA_N_sf"/>
</dbReference>
<dbReference type="Gene3D" id="3.30.300.20">
    <property type="match status" value="2"/>
</dbReference>
<dbReference type="Gene3D" id="3.30.1480.10">
    <property type="entry name" value="NusA, N-terminal domain"/>
    <property type="match status" value="1"/>
</dbReference>
<comment type="caution">
    <text evidence="9">The sequence shown here is derived from an EMBL/GenBank/DDBJ whole genome shotgun (WGS) entry which is preliminary data.</text>
</comment>
<proteinExistence type="inferred from homology"/>
<dbReference type="FunFam" id="3.30.300.20:FF:000005">
    <property type="entry name" value="Transcription termination/antitermination protein NusA"/>
    <property type="match status" value="1"/>
</dbReference>
<dbReference type="InterPro" id="IPR004087">
    <property type="entry name" value="KH_dom"/>
</dbReference>
<dbReference type="InterPro" id="IPR009019">
    <property type="entry name" value="KH_sf_prok-type"/>
</dbReference>
<dbReference type="Gene3D" id="2.40.50.140">
    <property type="entry name" value="Nucleic acid-binding proteins"/>
    <property type="match status" value="1"/>
</dbReference>
<dbReference type="PROSITE" id="PS50084">
    <property type="entry name" value="KH_TYPE_1"/>
    <property type="match status" value="1"/>
</dbReference>
<dbReference type="InterPro" id="IPR025249">
    <property type="entry name" value="TF_NusA_KH_1st"/>
</dbReference>
<name>A0A2W5M2R5_9GAMM</name>
<evidence type="ECO:0000313" key="10">
    <source>
        <dbReference type="Proteomes" id="UP000249046"/>
    </source>
</evidence>
<dbReference type="EMBL" id="QFPO01000008">
    <property type="protein sequence ID" value="PZQ14017.1"/>
    <property type="molecule type" value="Genomic_DNA"/>
</dbReference>
<dbReference type="Pfam" id="PF08529">
    <property type="entry name" value="NusA_N"/>
    <property type="match status" value="1"/>
</dbReference>
<dbReference type="SUPFAM" id="SSF47794">
    <property type="entry name" value="Rad51 N-terminal domain-like"/>
    <property type="match status" value="2"/>
</dbReference>
<dbReference type="FunFam" id="1.10.150.20:FF:000018">
    <property type="entry name" value="Transcription termination/antitermination protein NusA"/>
    <property type="match status" value="1"/>
</dbReference>
<evidence type="ECO:0000259" key="8">
    <source>
        <dbReference type="PROSITE" id="PS50126"/>
    </source>
</evidence>
<organism evidence="9 10">
    <name type="scientific">Rhodanobacter denitrificans</name>
    <dbReference type="NCBI Taxonomy" id="666685"/>
    <lineage>
        <taxon>Bacteria</taxon>
        <taxon>Pseudomonadati</taxon>
        <taxon>Pseudomonadota</taxon>
        <taxon>Gammaproteobacteria</taxon>
        <taxon>Lysobacterales</taxon>
        <taxon>Rhodanobacteraceae</taxon>
        <taxon>Rhodanobacter</taxon>
    </lineage>
</organism>
<keyword evidence="1 7" id="KW-0806">Transcription termination</keyword>